<reference evidence="3 4" key="1">
    <citation type="submission" date="2019-11" db="EMBL/GenBank/DDBJ databases">
        <authorList>
            <person name="Cao P."/>
        </authorList>
    </citation>
    <scope>NUCLEOTIDE SEQUENCE [LARGE SCALE GENOMIC DNA]</scope>
    <source>
        <strain evidence="3 4">NEAU-AAG5</strain>
    </source>
</reference>
<dbReference type="EMBL" id="WOFH01000004">
    <property type="protein sequence ID" value="MUN37217.1"/>
    <property type="molecule type" value="Genomic_DNA"/>
</dbReference>
<name>A0A7K1KYT6_9ACTN</name>
<comment type="caution">
    <text evidence="3">The sequence shown here is derived from an EMBL/GenBank/DDBJ whole genome shotgun (WGS) entry which is preliminary data.</text>
</comment>
<protein>
    <submittedName>
        <fullName evidence="3">Uncharacterized protein</fullName>
    </submittedName>
</protein>
<dbReference type="Proteomes" id="UP000432015">
    <property type="component" value="Unassembled WGS sequence"/>
</dbReference>
<proteinExistence type="predicted"/>
<gene>
    <name evidence="3" type="ORF">GNZ18_11470</name>
</gene>
<keyword evidence="4" id="KW-1185">Reference proteome</keyword>
<organism evidence="3 4">
    <name type="scientific">Actinomadura litoris</name>
    <dbReference type="NCBI Taxonomy" id="2678616"/>
    <lineage>
        <taxon>Bacteria</taxon>
        <taxon>Bacillati</taxon>
        <taxon>Actinomycetota</taxon>
        <taxon>Actinomycetes</taxon>
        <taxon>Streptosporangiales</taxon>
        <taxon>Thermomonosporaceae</taxon>
        <taxon>Actinomadura</taxon>
    </lineage>
</organism>
<feature type="region of interest" description="Disordered" evidence="1">
    <location>
        <begin position="1"/>
        <end position="24"/>
    </location>
</feature>
<accession>A0A7K1KYT6</accession>
<sequence>MTTHLAHAAPASADRPTRPPRRGRRARRVAAMGVGGVLLLAGSASLAAAGLQARSGGYFGTPEYHFATDTAALKTDEIDVGSDGARPADPDPDVGELARVRIVVRPQDPGVPLFVGIGPKTEVEKYLRNVAHDEFASARLDPFKADFRRSPGAATAPDPAAQPFWVATSTGRGTRTLNWNKTHGAWSVVLLRRDGRPGVEADASIGLRFGFLLPAGLGLLVAGTATIGHLIITRGRPRAGRP</sequence>
<keyword evidence="2" id="KW-1133">Transmembrane helix</keyword>
<feature type="transmembrane region" description="Helical" evidence="2">
    <location>
        <begin position="211"/>
        <end position="232"/>
    </location>
</feature>
<feature type="transmembrane region" description="Helical" evidence="2">
    <location>
        <begin position="29"/>
        <end position="51"/>
    </location>
</feature>
<evidence type="ECO:0000256" key="1">
    <source>
        <dbReference type="SAM" id="MobiDB-lite"/>
    </source>
</evidence>
<keyword evidence="2" id="KW-0472">Membrane</keyword>
<evidence type="ECO:0000256" key="2">
    <source>
        <dbReference type="SAM" id="Phobius"/>
    </source>
</evidence>
<dbReference type="RefSeq" id="WP_156216314.1">
    <property type="nucleotide sequence ID" value="NZ_WOFH01000004.1"/>
</dbReference>
<dbReference type="AlphaFoldDB" id="A0A7K1KYT6"/>
<keyword evidence="2" id="KW-0812">Transmembrane</keyword>
<evidence type="ECO:0000313" key="3">
    <source>
        <dbReference type="EMBL" id="MUN37217.1"/>
    </source>
</evidence>
<evidence type="ECO:0000313" key="4">
    <source>
        <dbReference type="Proteomes" id="UP000432015"/>
    </source>
</evidence>